<dbReference type="PhylomeDB" id="E9HLR7"/>
<reference evidence="2 3" key="1">
    <citation type="journal article" date="2011" name="Science">
        <title>The ecoresponsive genome of Daphnia pulex.</title>
        <authorList>
            <person name="Colbourne J.K."/>
            <person name="Pfrender M.E."/>
            <person name="Gilbert D."/>
            <person name="Thomas W.K."/>
            <person name="Tucker A."/>
            <person name="Oakley T.H."/>
            <person name="Tokishita S."/>
            <person name="Aerts A."/>
            <person name="Arnold G.J."/>
            <person name="Basu M.K."/>
            <person name="Bauer D.J."/>
            <person name="Caceres C.E."/>
            <person name="Carmel L."/>
            <person name="Casola C."/>
            <person name="Choi J.H."/>
            <person name="Detter J.C."/>
            <person name="Dong Q."/>
            <person name="Dusheyko S."/>
            <person name="Eads B.D."/>
            <person name="Frohlich T."/>
            <person name="Geiler-Samerotte K.A."/>
            <person name="Gerlach D."/>
            <person name="Hatcher P."/>
            <person name="Jogdeo S."/>
            <person name="Krijgsveld J."/>
            <person name="Kriventseva E.V."/>
            <person name="Kultz D."/>
            <person name="Laforsch C."/>
            <person name="Lindquist E."/>
            <person name="Lopez J."/>
            <person name="Manak J.R."/>
            <person name="Muller J."/>
            <person name="Pangilinan J."/>
            <person name="Patwardhan R.P."/>
            <person name="Pitluck S."/>
            <person name="Pritham E.J."/>
            <person name="Rechtsteiner A."/>
            <person name="Rho M."/>
            <person name="Rogozin I.B."/>
            <person name="Sakarya O."/>
            <person name="Salamov A."/>
            <person name="Schaack S."/>
            <person name="Shapiro H."/>
            <person name="Shiga Y."/>
            <person name="Skalitzky C."/>
            <person name="Smith Z."/>
            <person name="Souvorov A."/>
            <person name="Sung W."/>
            <person name="Tang Z."/>
            <person name="Tsuchiya D."/>
            <person name="Tu H."/>
            <person name="Vos H."/>
            <person name="Wang M."/>
            <person name="Wolf Y.I."/>
            <person name="Yamagata H."/>
            <person name="Yamada T."/>
            <person name="Ye Y."/>
            <person name="Shaw J.R."/>
            <person name="Andrews J."/>
            <person name="Crease T.J."/>
            <person name="Tang H."/>
            <person name="Lucas S.M."/>
            <person name="Robertson H.M."/>
            <person name="Bork P."/>
            <person name="Koonin E.V."/>
            <person name="Zdobnov E.M."/>
            <person name="Grigoriev I.V."/>
            <person name="Lynch M."/>
            <person name="Boore J.L."/>
        </authorList>
    </citation>
    <scope>NUCLEOTIDE SEQUENCE [LARGE SCALE GENOMIC DNA]</scope>
</reference>
<protein>
    <submittedName>
        <fullName evidence="2">Uncharacterized protein</fullName>
    </submittedName>
</protein>
<accession>E9HLR7</accession>
<feature type="transmembrane region" description="Helical" evidence="1">
    <location>
        <begin position="541"/>
        <end position="561"/>
    </location>
</feature>
<dbReference type="EMBL" id="GL732681">
    <property type="protein sequence ID" value="EFX67281.1"/>
    <property type="molecule type" value="Genomic_DNA"/>
</dbReference>
<dbReference type="InterPro" id="IPR035992">
    <property type="entry name" value="Ricin_B-like_lectins"/>
</dbReference>
<organism evidence="2 3">
    <name type="scientific">Daphnia pulex</name>
    <name type="common">Water flea</name>
    <dbReference type="NCBI Taxonomy" id="6669"/>
    <lineage>
        <taxon>Eukaryota</taxon>
        <taxon>Metazoa</taxon>
        <taxon>Ecdysozoa</taxon>
        <taxon>Arthropoda</taxon>
        <taxon>Crustacea</taxon>
        <taxon>Branchiopoda</taxon>
        <taxon>Diplostraca</taxon>
        <taxon>Cladocera</taxon>
        <taxon>Anomopoda</taxon>
        <taxon>Daphniidae</taxon>
        <taxon>Daphnia</taxon>
    </lineage>
</organism>
<dbReference type="SUPFAM" id="SSF50370">
    <property type="entry name" value="Ricin B-like lectins"/>
    <property type="match status" value="1"/>
</dbReference>
<proteinExistence type="predicted"/>
<name>E9HLR7_DAPPU</name>
<gene>
    <name evidence="2" type="ORF">DAPPUDRAFT_115548</name>
</gene>
<dbReference type="KEGG" id="dpx:DAPPUDRAFT_115548"/>
<sequence length="594" mass="68120">MAEKECWEMVQYHRCFENGMEGAQDSFAFTASPVGEGAWMQTKEYGIINCMLQRITLRKDCLNCPISSPYGILTNNSDVSFVRHHNSIIVWDASRANISDQCRLKELKNGTGLVTKVDTSSFKLVDNTAQLEFFYHENLENICKRPLRKLKNLDAAYLHIIAQNWSHIYNVETKICLDINMQNAPCDGQKPHEFILIGTEIAINNKELGLVHANCIAPAALYALSTILATVLPKTKEKIPTDKPKPTYFHVKSSQCRQKFNFRWNSETLEITGMVDGREGCLTAKIGLQPSLTDCNQEKNQKWIFGRPNIPIKRKMNDGQPILLQHHQYMEHQAIISENVLEKEIKKIYCGNLQVRRYTLMLLAEQNGLLAARANNLPICQRLKMYGDYFLIQQCKSENISVGMETTKCGPEPKFKNYTIGKDGFSLHPFEECFWANSFINLNGKLYVWKDNEWSAIQPTAHLSTLKLTSKFTELEDNEAQYLLNSHDIFERPEYEQINAVNEIVNKIHESNTRSLSAILVNEKEESRFWSFSSWAAKIKASLITVVSVVILTICVIFLLCKYKSRIGGLQEILTHFAVEVQERRRRQNNVLTE</sequence>
<evidence type="ECO:0000313" key="2">
    <source>
        <dbReference type="EMBL" id="EFX67281.1"/>
    </source>
</evidence>
<keyword evidence="3" id="KW-1185">Reference proteome</keyword>
<dbReference type="InParanoid" id="E9HLR7"/>
<keyword evidence="1" id="KW-1133">Transmembrane helix</keyword>
<keyword evidence="1" id="KW-0472">Membrane</keyword>
<dbReference type="HOGENOM" id="CLU_019667_1_0_1"/>
<dbReference type="Proteomes" id="UP000000305">
    <property type="component" value="Unassembled WGS sequence"/>
</dbReference>
<dbReference type="InterPro" id="IPR052660">
    <property type="entry name" value="Erythrocyte_Invasion_ImmMod"/>
</dbReference>
<keyword evidence="1" id="KW-0812">Transmembrane</keyword>
<dbReference type="AlphaFoldDB" id="E9HLR7"/>
<evidence type="ECO:0000313" key="3">
    <source>
        <dbReference type="Proteomes" id="UP000000305"/>
    </source>
</evidence>
<evidence type="ECO:0000256" key="1">
    <source>
        <dbReference type="SAM" id="Phobius"/>
    </source>
</evidence>
<dbReference type="PANTHER" id="PTHR16021">
    <property type="entry name" value="MANSC DOMAIN CONTAINING PROTEIN 1"/>
    <property type="match status" value="1"/>
</dbReference>
<dbReference type="PANTHER" id="PTHR16021:SF23">
    <property type="entry name" value="FI18411P1-RELATED"/>
    <property type="match status" value="1"/>
</dbReference>